<keyword evidence="2" id="KW-0802">TPR repeat</keyword>
<dbReference type="Gene3D" id="1.25.40.10">
    <property type="entry name" value="Tetratricopeptide repeat domain"/>
    <property type="match status" value="2"/>
</dbReference>
<proteinExistence type="predicted"/>
<dbReference type="PANTHER" id="PTHR35038">
    <property type="entry name" value="DISSIMILATORY SULFITE REDUCTASE SIRA"/>
    <property type="match status" value="1"/>
</dbReference>
<sequence>MTYIIQRLTFIGLSLLFAAQLFVAHSVAEPQCQSCHEKQVNDWRQSHHYFAMNEASAESVAGDFSNKEMPYQSGTLTLIKNDEGYWLVTKDNKGQASREKIRYTFGYYPLQQYMVADGRGGYQFIPLAWDSRAKDEGGQRWFVLHPDQQAHDEFHPSQMGQNWNHMCADCHSTDFEKNYAAKTNQFASSFSRINVSCAACHGDATSHLAWANGDSESNSKNKGFEKSLSKSVSGFEQASNGKLKPVSERQPSAQVAVCATCHSRRTQLQDRDPAASFYDTYSPALITEPLYFNDGQVRDETYVWGSFLQSKMFKAGVTCTNCHNPHSGQLVRSGNQTCTQCHATNVFDDVSHHGHTNTGPQTQCVNCHMPETTFMQVDSRRDHSFRVPRPDLTEQTGAPNACNSCHDDKSAQWATKAILSWHPDSSIIGSAHYAQTFHTSERRLPDASQLLSRIAQDNQYNDIVRASALARLAPFADNNAVVAISRAVRDDEPLKRLGAITGARGFALTDQLRLLGPLLSDSRLAIRSAAGRALAGVLTPEFKDSITAAQRKTLTSAVQDYRNTQTYQAERGSAHTNLGNLALVLNDQQQAEKHYRDAIQVEPIYMPAYINLAELLRRSQSEAKSRDVLNQALKISPNAPDIHYALAMSWIREKQRNKAREHLKIATESGAVRYLYTYGLLLNEMGEKSAATVALEKAFETDDANPELTYLLVQINLQQKHHAKALKYAKHLSALLPGNPQIKALVEKLELQRYLNNGQ</sequence>
<dbReference type="InterPro" id="IPR003107">
    <property type="entry name" value="HAT"/>
</dbReference>
<evidence type="ECO:0000313" key="7">
    <source>
        <dbReference type="Proteomes" id="UP000304912"/>
    </source>
</evidence>
<dbReference type="SUPFAM" id="SSF48695">
    <property type="entry name" value="Multiheme cytochromes"/>
    <property type="match status" value="1"/>
</dbReference>
<keyword evidence="1 3" id="KW-0732">Signal</keyword>
<dbReference type="EMBL" id="CP039852">
    <property type="protein sequence ID" value="QCZ94919.1"/>
    <property type="molecule type" value="Genomic_DNA"/>
</dbReference>
<dbReference type="InterPro" id="IPR036280">
    <property type="entry name" value="Multihaem_cyt_sf"/>
</dbReference>
<dbReference type="AlphaFoldDB" id="A0A5B7YJT6"/>
<feature type="domain" description="Doubled CXXCH motif" evidence="4">
    <location>
        <begin position="314"/>
        <end position="345"/>
    </location>
</feature>
<dbReference type="Gene3D" id="1.10.1130.10">
    <property type="entry name" value="Flavocytochrome C3, Chain A"/>
    <property type="match status" value="2"/>
</dbReference>
<feature type="domain" description="Cytochrome c-552/4" evidence="5">
    <location>
        <begin position="31"/>
        <end position="58"/>
    </location>
</feature>
<dbReference type="PANTHER" id="PTHR35038:SF8">
    <property type="entry name" value="C-TYPE POLYHEME CYTOCHROME OMCC"/>
    <property type="match status" value="1"/>
</dbReference>
<dbReference type="Pfam" id="PF13432">
    <property type="entry name" value="TPR_16"/>
    <property type="match status" value="1"/>
</dbReference>
<feature type="chain" id="PRO_5022890080" evidence="3">
    <location>
        <begin position="29"/>
        <end position="759"/>
    </location>
</feature>
<dbReference type="SMART" id="SM00028">
    <property type="entry name" value="TPR"/>
    <property type="match status" value="4"/>
</dbReference>
<dbReference type="KEGG" id="salk:FBQ74_16210"/>
<reference evidence="6 7" key="1">
    <citation type="submission" date="2019-04" db="EMBL/GenBank/DDBJ databases">
        <title>Salinimonas iocasae sp. nov., a halophilic bacterium isolated from the outer tube casing of tubeworms in Okinawa Trough.</title>
        <authorList>
            <person name="Zhang H."/>
            <person name="Wang H."/>
            <person name="Li C."/>
        </authorList>
    </citation>
    <scope>NUCLEOTIDE SEQUENCE [LARGE SCALE GENOMIC DNA]</scope>
    <source>
        <strain evidence="6 7">KX18D6</strain>
    </source>
</reference>
<dbReference type="Proteomes" id="UP000304912">
    <property type="component" value="Chromosome"/>
</dbReference>
<dbReference type="SMART" id="SM00386">
    <property type="entry name" value="HAT"/>
    <property type="match status" value="2"/>
</dbReference>
<dbReference type="PROSITE" id="PS50005">
    <property type="entry name" value="TPR"/>
    <property type="match status" value="1"/>
</dbReference>
<protein>
    <submittedName>
        <fullName evidence="6">Uncharacterized protein</fullName>
    </submittedName>
</protein>
<gene>
    <name evidence="6" type="ORF">FBQ74_16210</name>
</gene>
<dbReference type="InterPro" id="IPR023155">
    <property type="entry name" value="Cyt_c-552/4"/>
</dbReference>
<feature type="domain" description="Cytochrome c-552/4" evidence="5">
    <location>
        <begin position="160"/>
        <end position="202"/>
    </location>
</feature>
<dbReference type="RefSeq" id="WP_139757651.1">
    <property type="nucleotide sequence ID" value="NZ_CP039852.1"/>
</dbReference>
<name>A0A5B7YJT6_9ALTE</name>
<dbReference type="Pfam" id="PF14559">
    <property type="entry name" value="TPR_19"/>
    <property type="match status" value="1"/>
</dbReference>
<dbReference type="InterPro" id="IPR051829">
    <property type="entry name" value="Multiheme_Cytochr_ET"/>
</dbReference>
<dbReference type="Pfam" id="PF09699">
    <property type="entry name" value="Paired_CXXCH_1"/>
    <property type="match status" value="1"/>
</dbReference>
<dbReference type="InterPro" id="IPR011990">
    <property type="entry name" value="TPR-like_helical_dom_sf"/>
</dbReference>
<accession>A0A5B7YJT6</accession>
<feature type="signal peptide" evidence="3">
    <location>
        <begin position="1"/>
        <end position="28"/>
    </location>
</feature>
<dbReference type="GO" id="GO:0006396">
    <property type="term" value="P:RNA processing"/>
    <property type="evidence" value="ECO:0007669"/>
    <property type="project" value="InterPro"/>
</dbReference>
<keyword evidence="7" id="KW-1185">Reference proteome</keyword>
<organism evidence="6 7">
    <name type="scientific">Salinimonas iocasae</name>
    <dbReference type="NCBI Taxonomy" id="2572577"/>
    <lineage>
        <taxon>Bacteria</taxon>
        <taxon>Pseudomonadati</taxon>
        <taxon>Pseudomonadota</taxon>
        <taxon>Gammaproteobacteria</taxon>
        <taxon>Alteromonadales</taxon>
        <taxon>Alteromonadaceae</taxon>
        <taxon>Alteromonas/Salinimonas group</taxon>
        <taxon>Salinimonas</taxon>
    </lineage>
</organism>
<evidence type="ECO:0000256" key="1">
    <source>
        <dbReference type="ARBA" id="ARBA00022729"/>
    </source>
</evidence>
<dbReference type="InterPro" id="IPR019734">
    <property type="entry name" value="TPR_rpt"/>
</dbReference>
<evidence type="ECO:0000259" key="4">
    <source>
        <dbReference type="Pfam" id="PF09699"/>
    </source>
</evidence>
<dbReference type="Pfam" id="PF13435">
    <property type="entry name" value="Cytochrome_C554"/>
    <property type="match status" value="2"/>
</dbReference>
<dbReference type="OrthoDB" id="9814800at2"/>
<feature type="repeat" description="TPR" evidence="2">
    <location>
        <begin position="572"/>
        <end position="605"/>
    </location>
</feature>
<evidence type="ECO:0000313" key="6">
    <source>
        <dbReference type="EMBL" id="QCZ94919.1"/>
    </source>
</evidence>
<dbReference type="InterPro" id="IPR010177">
    <property type="entry name" value="Paired_CXXCH_1"/>
</dbReference>
<dbReference type="SUPFAM" id="SSF48452">
    <property type="entry name" value="TPR-like"/>
    <property type="match status" value="1"/>
</dbReference>
<evidence type="ECO:0000256" key="3">
    <source>
        <dbReference type="SAM" id="SignalP"/>
    </source>
</evidence>
<evidence type="ECO:0000256" key="2">
    <source>
        <dbReference type="PROSITE-ProRule" id="PRU00339"/>
    </source>
</evidence>
<evidence type="ECO:0000259" key="5">
    <source>
        <dbReference type="Pfam" id="PF13435"/>
    </source>
</evidence>